<dbReference type="SUPFAM" id="SSF48452">
    <property type="entry name" value="TPR-like"/>
    <property type="match status" value="2"/>
</dbReference>
<dbReference type="PROSITE" id="PS51375">
    <property type="entry name" value="PPR"/>
    <property type="match status" value="6"/>
</dbReference>
<evidence type="ECO:0000313" key="5">
    <source>
        <dbReference type="Proteomes" id="UP000008827"/>
    </source>
</evidence>
<evidence type="ECO:0000313" key="4">
    <source>
        <dbReference type="EnsemblPlants" id="KRH76357"/>
    </source>
</evidence>
<dbReference type="InterPro" id="IPR046960">
    <property type="entry name" value="PPR_At4g14850-like_plant"/>
</dbReference>
<dbReference type="InterPro" id="IPR011990">
    <property type="entry name" value="TPR-like_helical_dom_sf"/>
</dbReference>
<evidence type="ECO:0000256" key="1">
    <source>
        <dbReference type="ARBA" id="ARBA00022737"/>
    </source>
</evidence>
<dbReference type="eggNOG" id="KOG2537">
    <property type="taxonomic scope" value="Eukaryota"/>
</dbReference>
<dbReference type="FunFam" id="1.25.40.10:FF:001574">
    <property type="entry name" value="Pentatricopeptide repeat-containing protein, mitochondrial isoform A"/>
    <property type="match status" value="1"/>
</dbReference>
<feature type="repeat" description="PPR" evidence="2">
    <location>
        <begin position="169"/>
        <end position="199"/>
    </location>
</feature>
<feature type="repeat" description="PPR" evidence="2">
    <location>
        <begin position="262"/>
        <end position="292"/>
    </location>
</feature>
<dbReference type="SMR" id="K7K3X6"/>
<dbReference type="Proteomes" id="UP000008827">
    <property type="component" value="Chromosome 1"/>
</dbReference>
<reference evidence="4" key="2">
    <citation type="submission" date="2018-02" db="UniProtKB">
        <authorList>
            <consortium name="EnsemblPlants"/>
        </authorList>
    </citation>
    <scope>IDENTIFICATION</scope>
    <source>
        <strain evidence="4">Williams 82</strain>
    </source>
</reference>
<dbReference type="InParanoid" id="K7K3X6"/>
<dbReference type="PANTHER" id="PTHR47926">
    <property type="entry name" value="PENTATRICOPEPTIDE REPEAT-CONTAINING PROTEIN"/>
    <property type="match status" value="1"/>
</dbReference>
<reference evidence="3 4" key="1">
    <citation type="journal article" date="2010" name="Nature">
        <title>Genome sequence of the palaeopolyploid soybean.</title>
        <authorList>
            <person name="Schmutz J."/>
            <person name="Cannon S.B."/>
            <person name="Schlueter J."/>
            <person name="Ma J."/>
            <person name="Mitros T."/>
            <person name="Nelson W."/>
            <person name="Hyten D.L."/>
            <person name="Song Q."/>
            <person name="Thelen J.J."/>
            <person name="Cheng J."/>
            <person name="Xu D."/>
            <person name="Hellsten U."/>
            <person name="May G.D."/>
            <person name="Yu Y."/>
            <person name="Sakurai T."/>
            <person name="Umezawa T."/>
            <person name="Bhattacharyya M.K."/>
            <person name="Sandhu D."/>
            <person name="Valliyodan B."/>
            <person name="Lindquist E."/>
            <person name="Peto M."/>
            <person name="Grant D."/>
            <person name="Shu S."/>
            <person name="Goodstein D."/>
            <person name="Barry K."/>
            <person name="Futrell-Griggs M."/>
            <person name="Abernathy B."/>
            <person name="Du J."/>
            <person name="Tian Z."/>
            <person name="Zhu L."/>
            <person name="Gill N."/>
            <person name="Joshi T."/>
            <person name="Libault M."/>
            <person name="Sethuraman A."/>
            <person name="Zhang X.-C."/>
            <person name="Shinozaki K."/>
            <person name="Nguyen H.T."/>
            <person name="Wing R.A."/>
            <person name="Cregan P."/>
            <person name="Specht J."/>
            <person name="Grimwood J."/>
            <person name="Rokhsar D."/>
            <person name="Stacey G."/>
            <person name="Shoemaker R.C."/>
            <person name="Jackson S.A."/>
        </authorList>
    </citation>
    <scope>NUCLEOTIDE SEQUENCE</scope>
    <source>
        <strain evidence="4">cv. Williams 82</strain>
        <tissue evidence="3">Callus</tissue>
    </source>
</reference>
<dbReference type="Gene3D" id="3.40.120.10">
    <property type="entry name" value="Alpha-D-Glucose-1,6-Bisphosphate, subunit A, domain 3"/>
    <property type="match status" value="1"/>
</dbReference>
<name>K7K3X6_SOYBN</name>
<dbReference type="Gramene" id="KRH76357">
    <property type="protein sequence ID" value="KRH76357"/>
    <property type="gene ID" value="GLYMA_01G147900"/>
</dbReference>
<proteinExistence type="predicted"/>
<dbReference type="InterPro" id="IPR002885">
    <property type="entry name" value="PPR_rpt"/>
</dbReference>
<gene>
    <name evidence="3" type="ORF">GLYMA_01G147900</name>
</gene>
<dbReference type="FunFam" id="1.25.40.10:FF:001810">
    <property type="entry name" value="Pentatricopeptide repeat-containing protein mitochondrial"/>
    <property type="match status" value="1"/>
</dbReference>
<dbReference type="HOGENOM" id="CLU_002706_30_5_1"/>
<sequence length="626" mass="70495">MITASHNKVSDNGIKIADPSGGMLSRHWEPFADALANAPSPQRLLLSLLLHYLSNGWHDDARNLLQNSSGGDLHSRVVRWTSLLSNFSRHGFVTEARTLFDIMPHRNLVSYNAMLSAYLRSGMLDEASRFFDTMPERNVVSWTALLGGFSDAGRIEDAKKVFDEMPQRNVVSWNAMVVALVRNGDLEEARIVFEETPYKNVVSWNAMIAGYVERGRMDEARELFEKMEFRNVVTWTSMISGYCREGNLEGAYCLFRAMPEKNVVSWTAMIGGFAWNGFYEEALLLFLEMLRCFNSMINGYVQAGQLESAQELFDMVPVRNKVASTCMIAGYLSAGQVLKAWNLFNDMPDRDSIAWTEMIYGYVQNELIAEAFCLFVEMMAHGVSPMSSTYAVLFGAMGSVAYLDQGRQLHGMQLKTVYVYDLILENSLIAMYAKCGEIDDAYRIFSNMTYRDKISWNTMIMGLSDHGMANKALKVYETMLEFGIYPDGLTFLGVLTACAHVGLVDKGWELFLAMVNAYAIQPGLEHYVSIINLLGRAGKVKEAEDKTNADVARRAAKRLFELEPLNAPGHVALCNIYAANDRHIEDTSLRKEMRMKGVRKAPGCSWILVRGTVHIFFSDNKLHPRV</sequence>
<dbReference type="GO" id="GO:0005975">
    <property type="term" value="P:carbohydrate metabolic process"/>
    <property type="evidence" value="ECO:0007669"/>
    <property type="project" value="InterPro"/>
</dbReference>
<feature type="repeat" description="PPR" evidence="2">
    <location>
        <begin position="452"/>
        <end position="486"/>
    </location>
</feature>
<accession>K7K3X6</accession>
<dbReference type="GO" id="GO:0003723">
    <property type="term" value="F:RNA binding"/>
    <property type="evidence" value="ECO:0007669"/>
    <property type="project" value="InterPro"/>
</dbReference>
<dbReference type="AlphaFoldDB" id="K7K3X6"/>
<dbReference type="PaxDb" id="3847-GLYMA01G35056.1"/>
<reference evidence="3" key="3">
    <citation type="submission" date="2018-07" db="EMBL/GenBank/DDBJ databases">
        <title>WGS assembly of Glycine max.</title>
        <authorList>
            <person name="Schmutz J."/>
            <person name="Cannon S."/>
            <person name="Schlueter J."/>
            <person name="Ma J."/>
            <person name="Mitros T."/>
            <person name="Nelson W."/>
            <person name="Hyten D."/>
            <person name="Song Q."/>
            <person name="Thelen J."/>
            <person name="Cheng J."/>
            <person name="Xu D."/>
            <person name="Hellsten U."/>
            <person name="May G."/>
            <person name="Yu Y."/>
            <person name="Sakurai T."/>
            <person name="Umezawa T."/>
            <person name="Bhattacharyya M."/>
            <person name="Sandhu D."/>
            <person name="Valliyodan B."/>
            <person name="Lindquist E."/>
            <person name="Peto M."/>
            <person name="Grant D."/>
            <person name="Shu S."/>
            <person name="Goodstein D."/>
            <person name="Barry K."/>
            <person name="Futrell-Griggs M."/>
            <person name="Abernathy B."/>
            <person name="Du J."/>
            <person name="Tian Z."/>
            <person name="Zhu L."/>
            <person name="Gill N."/>
            <person name="Joshi T."/>
            <person name="Libault M."/>
            <person name="Sethuraman A."/>
            <person name="Zhang X."/>
            <person name="Shinozaki K."/>
            <person name="Nguyen H."/>
            <person name="Wing R."/>
            <person name="Cregan P."/>
            <person name="Specht J."/>
            <person name="Grimwood J."/>
            <person name="Rokhsar D."/>
            <person name="Stacey G."/>
            <person name="Shoemaker R."/>
            <person name="Jackson S."/>
        </authorList>
    </citation>
    <scope>NUCLEOTIDE SEQUENCE</scope>
    <source>
        <tissue evidence="3">Callus</tissue>
    </source>
</reference>
<dbReference type="Pfam" id="PF13041">
    <property type="entry name" value="PPR_2"/>
    <property type="match status" value="3"/>
</dbReference>
<dbReference type="SUPFAM" id="SSF53738">
    <property type="entry name" value="Phosphoglucomutase, first 3 domains"/>
    <property type="match status" value="1"/>
</dbReference>
<dbReference type="eggNOG" id="KOG4197">
    <property type="taxonomic scope" value="Eukaryota"/>
</dbReference>
<dbReference type="EnsemblPlants" id="KRH76357">
    <property type="protein sequence ID" value="KRH76357"/>
    <property type="gene ID" value="GLYMA_01G147900"/>
</dbReference>
<dbReference type="GO" id="GO:0080156">
    <property type="term" value="P:mitochondrial mRNA modification"/>
    <property type="evidence" value="ECO:0000318"/>
    <property type="project" value="GO_Central"/>
</dbReference>
<dbReference type="Gene3D" id="1.25.40.10">
    <property type="entry name" value="Tetratricopeptide repeat domain"/>
    <property type="match status" value="5"/>
</dbReference>
<feature type="repeat" description="PPR" evidence="2">
    <location>
        <begin position="351"/>
        <end position="385"/>
    </location>
</feature>
<evidence type="ECO:0000313" key="3">
    <source>
        <dbReference type="EMBL" id="KRH76357.1"/>
    </source>
</evidence>
<dbReference type="FunCoup" id="K7K3X6">
    <property type="interactions" value="284"/>
</dbReference>
<dbReference type="NCBIfam" id="TIGR00756">
    <property type="entry name" value="PPR"/>
    <property type="match status" value="8"/>
</dbReference>
<dbReference type="Pfam" id="PF20431">
    <property type="entry name" value="E_motif"/>
    <property type="match status" value="1"/>
</dbReference>
<evidence type="ECO:0008006" key="6">
    <source>
        <dbReference type="Google" id="ProtNLM"/>
    </source>
</evidence>
<feature type="repeat" description="PPR" evidence="2">
    <location>
        <begin position="107"/>
        <end position="141"/>
    </location>
</feature>
<feature type="repeat" description="PPR" evidence="2">
    <location>
        <begin position="200"/>
        <end position="234"/>
    </location>
</feature>
<dbReference type="GO" id="GO:0016868">
    <property type="term" value="F:intramolecular phosphotransferase activity"/>
    <property type="evidence" value="ECO:0007669"/>
    <property type="project" value="InterPro"/>
</dbReference>
<dbReference type="FunFam" id="1.25.40.10:FF:001746">
    <property type="entry name" value="Pentatricopeptide repeat-containing protein mitochondrial"/>
    <property type="match status" value="1"/>
</dbReference>
<keyword evidence="1" id="KW-0677">Repeat</keyword>
<dbReference type="OMA" id="CLIGSAQ"/>
<dbReference type="Pfam" id="PF01535">
    <property type="entry name" value="PPR"/>
    <property type="match status" value="10"/>
</dbReference>
<evidence type="ECO:0000256" key="2">
    <source>
        <dbReference type="PROSITE-ProRule" id="PRU00708"/>
    </source>
</evidence>
<dbReference type="GO" id="GO:0005739">
    <property type="term" value="C:mitochondrion"/>
    <property type="evidence" value="ECO:0000318"/>
    <property type="project" value="GO_Central"/>
</dbReference>
<keyword evidence="5" id="KW-1185">Reference proteome</keyword>
<dbReference type="InterPro" id="IPR016055">
    <property type="entry name" value="A-D-PHexomutase_a/b/a-I/II/III"/>
</dbReference>
<dbReference type="PANTHER" id="PTHR47926:SF404">
    <property type="entry name" value="(PPR) REPEAT-CONTAINING PROTEIN, PUTATIVE-RELATED"/>
    <property type="match status" value="1"/>
</dbReference>
<dbReference type="InterPro" id="IPR046848">
    <property type="entry name" value="E_motif"/>
</dbReference>
<organism evidence="3">
    <name type="scientific">Glycine max</name>
    <name type="common">Soybean</name>
    <name type="synonym">Glycine hispida</name>
    <dbReference type="NCBI Taxonomy" id="3847"/>
    <lineage>
        <taxon>Eukaryota</taxon>
        <taxon>Viridiplantae</taxon>
        <taxon>Streptophyta</taxon>
        <taxon>Embryophyta</taxon>
        <taxon>Tracheophyta</taxon>
        <taxon>Spermatophyta</taxon>
        <taxon>Magnoliopsida</taxon>
        <taxon>eudicotyledons</taxon>
        <taxon>Gunneridae</taxon>
        <taxon>Pentapetalae</taxon>
        <taxon>rosids</taxon>
        <taxon>fabids</taxon>
        <taxon>Fabales</taxon>
        <taxon>Fabaceae</taxon>
        <taxon>Papilionoideae</taxon>
        <taxon>50 kb inversion clade</taxon>
        <taxon>NPAAA clade</taxon>
        <taxon>indigoferoid/millettioid clade</taxon>
        <taxon>Phaseoleae</taxon>
        <taxon>Glycine</taxon>
        <taxon>Glycine subgen. Soja</taxon>
    </lineage>
</organism>
<protein>
    <recommendedName>
        <fullName evidence="6">Pentatricopeptide repeat-containing protein</fullName>
    </recommendedName>
</protein>
<dbReference type="EMBL" id="CM000834">
    <property type="protein sequence ID" value="KRH76357.1"/>
    <property type="molecule type" value="Genomic_DNA"/>
</dbReference>